<evidence type="ECO:0000313" key="2">
    <source>
        <dbReference type="EMBL" id="KAG8466596.1"/>
    </source>
</evidence>
<protein>
    <submittedName>
        <fullName evidence="2">Uncharacterized protein</fullName>
    </submittedName>
</protein>
<evidence type="ECO:0000256" key="1">
    <source>
        <dbReference type="SAM" id="MobiDB-lite"/>
    </source>
</evidence>
<comment type="caution">
    <text evidence="2">The sequence shown here is derived from an EMBL/GenBank/DDBJ whole genome shotgun (WGS) entry which is preliminary data.</text>
</comment>
<proteinExistence type="predicted"/>
<keyword evidence="3" id="KW-1185">Reference proteome</keyword>
<organism evidence="2 3">
    <name type="scientific">Diacronema lutheri</name>
    <name type="common">Unicellular marine alga</name>
    <name type="synonym">Monochrysis lutheri</name>
    <dbReference type="NCBI Taxonomy" id="2081491"/>
    <lineage>
        <taxon>Eukaryota</taxon>
        <taxon>Haptista</taxon>
        <taxon>Haptophyta</taxon>
        <taxon>Pavlovophyceae</taxon>
        <taxon>Pavlovales</taxon>
        <taxon>Pavlovaceae</taxon>
        <taxon>Diacronema</taxon>
    </lineage>
</organism>
<gene>
    <name evidence="2" type="ORF">KFE25_007975</name>
</gene>
<dbReference type="Proteomes" id="UP000751190">
    <property type="component" value="Unassembled WGS sequence"/>
</dbReference>
<reference evidence="2" key="1">
    <citation type="submission" date="2021-05" db="EMBL/GenBank/DDBJ databases">
        <title>The genome of the haptophyte Pavlova lutheri (Diacronema luteri, Pavlovales) - a model for lipid biosynthesis in eukaryotic algae.</title>
        <authorList>
            <person name="Hulatt C.J."/>
            <person name="Posewitz M.C."/>
        </authorList>
    </citation>
    <scope>NUCLEOTIDE SEQUENCE</scope>
    <source>
        <strain evidence="2">NIVA-4/92</strain>
    </source>
</reference>
<dbReference type="AlphaFoldDB" id="A0A8J6CCY5"/>
<feature type="region of interest" description="Disordered" evidence="1">
    <location>
        <begin position="88"/>
        <end position="156"/>
    </location>
</feature>
<dbReference type="EMBL" id="JAGTXO010000007">
    <property type="protein sequence ID" value="KAG8466596.1"/>
    <property type="molecule type" value="Genomic_DNA"/>
</dbReference>
<evidence type="ECO:0000313" key="3">
    <source>
        <dbReference type="Proteomes" id="UP000751190"/>
    </source>
</evidence>
<name>A0A8J6CCY5_DIALT</name>
<accession>A0A8J6CCY5</accession>
<sequence>MVGHRVSALPPICRQDFISRAQFRALVKHTLDNLEPGLSTSQRTFLEAVLRKRRTSLVSLWSILPRVVGAYLFVEAVQRAHWQLHLEEPNHPDSTIGPAGPEEALPTPAEGLAAHHVPADADVPQAAGAEASDAATPRRAARSGLSSTLADGALPR</sequence>